<dbReference type="KEGG" id="tcn:H9L16_10810"/>
<keyword evidence="3" id="KW-1185">Reference proteome</keyword>
<evidence type="ECO:0000313" key="3">
    <source>
        <dbReference type="Proteomes" id="UP000515804"/>
    </source>
</evidence>
<feature type="signal peptide" evidence="1">
    <location>
        <begin position="1"/>
        <end position="22"/>
    </location>
</feature>
<feature type="chain" id="PRO_5029020634" description="Dicarboxylate transport domain-containing protein" evidence="1">
    <location>
        <begin position="23"/>
        <end position="676"/>
    </location>
</feature>
<accession>A0A7G9SMV7</accession>
<reference evidence="2 3" key="1">
    <citation type="submission" date="2020-08" db="EMBL/GenBank/DDBJ databases">
        <title>Genome sequence of Thermomonas carbonis KCTC 42013T.</title>
        <authorList>
            <person name="Hyun D.-W."/>
            <person name="Bae J.-W."/>
        </authorList>
    </citation>
    <scope>NUCLEOTIDE SEQUENCE [LARGE SCALE GENOMIC DNA]</scope>
    <source>
        <strain evidence="2 3">KCTC 42013</strain>
    </source>
</reference>
<evidence type="ECO:0000313" key="2">
    <source>
        <dbReference type="EMBL" id="QNN69182.1"/>
    </source>
</evidence>
<dbReference type="RefSeq" id="WP_187551705.1">
    <property type="nucleotide sequence ID" value="NZ_BMZL01000002.1"/>
</dbReference>
<sequence>MWRSILATCSLLAMLAAAPVHARSAQVRIAKIGTAVATLEQVRVRLDWPEGATTGELQLWAGTVEAADLGYRYRNLHWRCPLQRVANDGWQCDGVLRSGNAAPLRLAVQFDAATTQASLTQGGARFALDRNAATPDLTSLDLTRVPITWAQALLAQAWPEARLKSGLLDASLVIEAPANRPLRISGPLRLRGIGLETADATIAGENLGGDLRIDYRTTPAQSLMALDGELRGGEFLAGNTYVALPATPVGLRIDASKHAGAGWELPRVEWRDGDALQASGKLAFAADGALASMAVDVGSRDMSPLRPRYLSGWMGLFGLGDVDLLGAMDLHVEARGGALSRIDAILHGVDLRDPARRFVFDGLDGDLRYSASTPVRSELRWQGGQLYGLAFGEARLPMASADGLLRFREDVRVPLMGGAMTLREVVIRPPADATGMEIRFGLGLDDIDFGKVSQALGLPAFQGRLSGNIPDARYADERIDFNGGLSMQLFDGRVAFSALSLERPFGSAPSLSANIAFDGLDLLRLTEVLGFGSITGRIDGRIEGLRLVDWTPVAFDARFITDEAPGVKQRISQRAVQNISSVGDASFVTSLQGQLIGLFDDFGYRRIGIGCRLANEICAMSGLDSHRSQAGNAFTIVEGAGLPRLDVVGFNRNVDWPTLVERLVAVGKGEVAPVVE</sequence>
<gene>
    <name evidence="2" type="ORF">H9L16_10810</name>
</gene>
<dbReference type="AlphaFoldDB" id="A0A7G9SMV7"/>
<evidence type="ECO:0000256" key="1">
    <source>
        <dbReference type="SAM" id="SignalP"/>
    </source>
</evidence>
<proteinExistence type="predicted"/>
<evidence type="ECO:0008006" key="4">
    <source>
        <dbReference type="Google" id="ProtNLM"/>
    </source>
</evidence>
<protein>
    <recommendedName>
        <fullName evidence="4">Dicarboxylate transport domain-containing protein</fullName>
    </recommendedName>
</protein>
<dbReference type="Proteomes" id="UP000515804">
    <property type="component" value="Chromosome"/>
</dbReference>
<organism evidence="2 3">
    <name type="scientific">Thermomonas carbonis</name>
    <dbReference type="NCBI Taxonomy" id="1463158"/>
    <lineage>
        <taxon>Bacteria</taxon>
        <taxon>Pseudomonadati</taxon>
        <taxon>Pseudomonadota</taxon>
        <taxon>Gammaproteobacteria</taxon>
        <taxon>Lysobacterales</taxon>
        <taxon>Lysobacteraceae</taxon>
        <taxon>Thermomonas</taxon>
    </lineage>
</organism>
<keyword evidence="1" id="KW-0732">Signal</keyword>
<dbReference type="EMBL" id="CP060719">
    <property type="protein sequence ID" value="QNN69182.1"/>
    <property type="molecule type" value="Genomic_DNA"/>
</dbReference>
<name>A0A7G9SMV7_9GAMM</name>